<sequence>MNDTKIINTNFPLATDNRPAIVMESVIKSISFMKFLKQSAIALLRTNKYKIKSIKKEGYYIIIFLQNDSQLVQATELLRKISGVSYIFIGATKTLEYDTLSKSVLTIANKLLMDGEKYLIKIETSKLPEPKDGDFIYYKHDLDFFIQTELSSKAKGLVSVQDENQADKILYILIGNNIAFVSLLVLKGADRTPFNFLHDDVVCPLYDDCSMLSLIQVLDSGYRPLPVFFFRDRLQLIKQIRKFNDIIKNYPIDSLTFYLFSMKDIKRSSIRPINEAYKEGGRSKNKGSQVQHLVYEQVIIKILINSNFNSLFVSFPFAPYIHPNWFIQKNIKLFHISKKMLFTPLLFNFPPSVFKEKLTKLFDINYAINQSTVFRNYLIESEPKDFAKAEDKYANSISHLNSNKKFSLNIRKNDILDILDTI</sequence>
<dbReference type="RefSeq" id="WP_144730429.1">
    <property type="nucleotide sequence ID" value="NZ_ML675582.1"/>
</dbReference>
<evidence type="ECO:0000313" key="1">
    <source>
        <dbReference type="EMBL" id="TVP40812.1"/>
    </source>
</evidence>
<accession>A0A557SW23</accession>
<dbReference type="AlphaFoldDB" id="A0A557SW23"/>
<comment type="caution">
    <text evidence="1">The sequence shown here is derived from an EMBL/GenBank/DDBJ whole genome shotgun (WGS) entry which is preliminary data.</text>
</comment>
<proteinExistence type="predicted"/>
<dbReference type="Proteomes" id="UP000315289">
    <property type="component" value="Unassembled WGS sequence"/>
</dbReference>
<keyword evidence="2" id="KW-1185">Reference proteome</keyword>
<protein>
    <submittedName>
        <fullName evidence="1">Uncharacterized protein</fullName>
    </submittedName>
</protein>
<name>A0A557SW23_9ARCH</name>
<gene>
    <name evidence="1" type="ORF">NARC_60199</name>
</gene>
<dbReference type="EMBL" id="VOAH01000006">
    <property type="protein sequence ID" value="TVP40812.1"/>
    <property type="molecule type" value="Genomic_DNA"/>
</dbReference>
<dbReference type="OrthoDB" id="11785at2157"/>
<organism evidence="1 2">
    <name type="scientific">Candidatus Nitrosocosmicus arcticus</name>
    <dbReference type="NCBI Taxonomy" id="2035267"/>
    <lineage>
        <taxon>Archaea</taxon>
        <taxon>Nitrososphaerota</taxon>
        <taxon>Nitrososphaeria</taxon>
        <taxon>Nitrososphaerales</taxon>
        <taxon>Nitrososphaeraceae</taxon>
        <taxon>Candidatus Nitrosocosmicus</taxon>
    </lineage>
</organism>
<reference evidence="1 2" key="1">
    <citation type="journal article" date="2019" name="Front. Microbiol.">
        <title>Ammonia Oxidation by the Arctic Terrestrial Thaumarchaeote Candidatus Nitrosocosmicus arcticus Is Stimulated by Increasing Temperatures.</title>
        <authorList>
            <person name="Alves R.J.E."/>
            <person name="Kerou M."/>
            <person name="Zappe A."/>
            <person name="Bittner R."/>
            <person name="Abby S.S."/>
            <person name="Schmidt H.A."/>
            <person name="Pfeifer K."/>
            <person name="Schleper C."/>
        </authorList>
    </citation>
    <scope>NUCLEOTIDE SEQUENCE [LARGE SCALE GENOMIC DNA]</scope>
    <source>
        <strain evidence="1 2">Kfb</strain>
    </source>
</reference>
<evidence type="ECO:0000313" key="2">
    <source>
        <dbReference type="Proteomes" id="UP000315289"/>
    </source>
</evidence>